<dbReference type="VEuPathDB" id="FungiDB:H257_08307"/>
<dbReference type="InterPro" id="IPR024135">
    <property type="entry name" value="LAMTOR5"/>
</dbReference>
<sequence length="97" mass="10249">MNNVLASIVQEDGVSGVVWNDAQGLLLGAHGDFEDARFGLGALNTLVARANALNTSDEKDVAPVVRIETTKRIVVVQQQKDSTVLAVSTSKPISSTE</sequence>
<proteinExistence type="predicted"/>
<reference evidence="1" key="1">
    <citation type="submission" date="2013-12" db="EMBL/GenBank/DDBJ databases">
        <title>The Genome Sequence of Aphanomyces astaci APO3.</title>
        <authorList>
            <consortium name="The Broad Institute Genomics Platform"/>
            <person name="Russ C."/>
            <person name="Tyler B."/>
            <person name="van West P."/>
            <person name="Dieguez-Uribeondo J."/>
            <person name="Young S.K."/>
            <person name="Zeng Q."/>
            <person name="Gargeya S."/>
            <person name="Fitzgerald M."/>
            <person name="Abouelleil A."/>
            <person name="Alvarado L."/>
            <person name="Chapman S.B."/>
            <person name="Gainer-Dewar J."/>
            <person name="Goldberg J."/>
            <person name="Griggs A."/>
            <person name="Gujja S."/>
            <person name="Hansen M."/>
            <person name="Howarth C."/>
            <person name="Imamovic A."/>
            <person name="Ireland A."/>
            <person name="Larimer J."/>
            <person name="McCowan C."/>
            <person name="Murphy C."/>
            <person name="Pearson M."/>
            <person name="Poon T.W."/>
            <person name="Priest M."/>
            <person name="Roberts A."/>
            <person name="Saif S."/>
            <person name="Shea T."/>
            <person name="Sykes S."/>
            <person name="Wortman J."/>
            <person name="Nusbaum C."/>
            <person name="Birren B."/>
        </authorList>
    </citation>
    <scope>NUCLEOTIDE SEQUENCE [LARGE SCALE GENOMIC DNA]</scope>
    <source>
        <strain evidence="1">APO3</strain>
    </source>
</reference>
<gene>
    <name evidence="1" type="ORF">H257_08307</name>
</gene>
<dbReference type="Gene3D" id="3.30.450.30">
    <property type="entry name" value="Dynein light chain 2a, cytoplasmic"/>
    <property type="match status" value="1"/>
</dbReference>
<dbReference type="OrthoDB" id="76862at2759"/>
<dbReference type="RefSeq" id="XP_009832438.1">
    <property type="nucleotide sequence ID" value="XM_009834136.1"/>
</dbReference>
<organism evidence="1">
    <name type="scientific">Aphanomyces astaci</name>
    <name type="common">Crayfish plague agent</name>
    <dbReference type="NCBI Taxonomy" id="112090"/>
    <lineage>
        <taxon>Eukaryota</taxon>
        <taxon>Sar</taxon>
        <taxon>Stramenopiles</taxon>
        <taxon>Oomycota</taxon>
        <taxon>Saprolegniomycetes</taxon>
        <taxon>Saprolegniales</taxon>
        <taxon>Verrucalvaceae</taxon>
        <taxon>Aphanomyces</taxon>
    </lineage>
</organism>
<dbReference type="GO" id="GO:0071986">
    <property type="term" value="C:Ragulator complex"/>
    <property type="evidence" value="ECO:0007669"/>
    <property type="project" value="InterPro"/>
</dbReference>
<dbReference type="Pfam" id="PF16672">
    <property type="entry name" value="LAMTOR5"/>
    <property type="match status" value="1"/>
</dbReference>
<name>W4GFS9_APHAT</name>
<dbReference type="EMBL" id="KI913131">
    <property type="protein sequence ID" value="ETV78101.1"/>
    <property type="molecule type" value="Genomic_DNA"/>
</dbReference>
<protein>
    <submittedName>
        <fullName evidence="1">Uncharacterized protein</fullName>
    </submittedName>
</protein>
<accession>W4GFS9</accession>
<dbReference type="AlphaFoldDB" id="W4GFS9"/>
<dbReference type="GeneID" id="20810303"/>
<evidence type="ECO:0000313" key="1">
    <source>
        <dbReference type="EMBL" id="ETV78101.1"/>
    </source>
</evidence>